<dbReference type="InterPro" id="IPR015421">
    <property type="entry name" value="PyrdxlP-dep_Trfase_major"/>
</dbReference>
<gene>
    <name evidence="10" type="primary">dndA</name>
    <name evidence="10" type="ORF">F0U60_06510</name>
</gene>
<dbReference type="PANTHER" id="PTHR11601">
    <property type="entry name" value="CYSTEINE DESULFURYLASE FAMILY MEMBER"/>
    <property type="match status" value="1"/>
</dbReference>
<keyword evidence="3 10" id="KW-0808">Transferase</keyword>
<evidence type="ECO:0000256" key="6">
    <source>
        <dbReference type="ARBA" id="ARBA00023004"/>
    </source>
</evidence>
<comment type="cofactor">
    <cofactor evidence="1">
        <name>pyridoxal 5'-phosphate</name>
        <dbReference type="ChEBI" id="CHEBI:597326"/>
    </cofactor>
</comment>
<dbReference type="PANTHER" id="PTHR11601:SF34">
    <property type="entry name" value="CYSTEINE DESULFURASE"/>
    <property type="match status" value="1"/>
</dbReference>
<evidence type="ECO:0000256" key="5">
    <source>
        <dbReference type="ARBA" id="ARBA00022898"/>
    </source>
</evidence>
<dbReference type="SUPFAM" id="SSF53383">
    <property type="entry name" value="PLP-dependent transferases"/>
    <property type="match status" value="1"/>
</dbReference>
<evidence type="ECO:0000256" key="8">
    <source>
        <dbReference type="ARBA" id="ARBA00050776"/>
    </source>
</evidence>
<dbReference type="InterPro" id="IPR017644">
    <property type="entry name" value="Cysteine_desulfurase_DndA"/>
</dbReference>
<proteinExistence type="inferred from homology"/>
<dbReference type="NCBIfam" id="TIGR03235">
    <property type="entry name" value="DNA_S_dndA"/>
    <property type="match status" value="1"/>
</dbReference>
<dbReference type="EMBL" id="CP043494">
    <property type="protein sequence ID" value="WNG43786.1"/>
    <property type="molecule type" value="Genomic_DNA"/>
</dbReference>
<keyword evidence="11" id="KW-1185">Reference proteome</keyword>
<dbReference type="Gene3D" id="1.10.260.50">
    <property type="match status" value="1"/>
</dbReference>
<evidence type="ECO:0000256" key="4">
    <source>
        <dbReference type="ARBA" id="ARBA00022723"/>
    </source>
</evidence>
<keyword evidence="5" id="KW-0663">Pyridoxal phosphate</keyword>
<evidence type="ECO:0000256" key="3">
    <source>
        <dbReference type="ARBA" id="ARBA00022679"/>
    </source>
</evidence>
<evidence type="ECO:0000256" key="2">
    <source>
        <dbReference type="ARBA" id="ARBA00006490"/>
    </source>
</evidence>
<evidence type="ECO:0000259" key="9">
    <source>
        <dbReference type="Pfam" id="PF00266"/>
    </source>
</evidence>
<dbReference type="InterPro" id="IPR000192">
    <property type="entry name" value="Aminotrans_V_dom"/>
</dbReference>
<keyword evidence="6" id="KW-0408">Iron</keyword>
<name>A0ABY9WJ05_9BACT</name>
<dbReference type="InterPro" id="IPR015422">
    <property type="entry name" value="PyrdxlP-dep_Trfase_small"/>
</dbReference>
<dbReference type="GO" id="GO:0031071">
    <property type="term" value="F:cysteine desulfurase activity"/>
    <property type="evidence" value="ECO:0007669"/>
    <property type="project" value="UniProtKB-EC"/>
</dbReference>
<protein>
    <submittedName>
        <fullName evidence="10">Cysteine desulfurase DndA</fullName>
        <ecNumber evidence="10">2.8.1.7</ecNumber>
    </submittedName>
</protein>
<dbReference type="Gene3D" id="3.90.1150.10">
    <property type="entry name" value="Aspartate Aminotransferase, domain 1"/>
    <property type="match status" value="1"/>
</dbReference>
<evidence type="ECO:0000313" key="11">
    <source>
        <dbReference type="Proteomes" id="UP001611383"/>
    </source>
</evidence>
<dbReference type="Proteomes" id="UP001611383">
    <property type="component" value="Chromosome"/>
</dbReference>
<comment type="similarity">
    <text evidence="2">Belongs to the class-V pyridoxal-phosphate-dependent aminotransferase family. NifS/IscS subfamily.</text>
</comment>
<dbReference type="InterPro" id="IPR016454">
    <property type="entry name" value="Cysteine_dSase"/>
</dbReference>
<reference evidence="10 11" key="1">
    <citation type="submission" date="2019-08" db="EMBL/GenBank/DDBJ databases">
        <title>Archangium and Cystobacter genomes.</title>
        <authorList>
            <person name="Chen I.-C.K."/>
            <person name="Wielgoss S."/>
        </authorList>
    </citation>
    <scope>NUCLEOTIDE SEQUENCE [LARGE SCALE GENOMIC DNA]</scope>
    <source>
        <strain evidence="10 11">Cbm 6</strain>
    </source>
</reference>
<feature type="domain" description="Aminotransferase class V" evidence="9">
    <location>
        <begin position="21"/>
        <end position="372"/>
    </location>
</feature>
<evidence type="ECO:0000256" key="1">
    <source>
        <dbReference type="ARBA" id="ARBA00001933"/>
    </source>
</evidence>
<sequence length="393" mass="42434">MESGGLYRCHLLKEELAVTAYLDCNATTPLEPEVRDVVLRFMAEEFGNAGSRTHDFGARAQQAVQRAREQVAAVLGAKRDEVLFTSGATESNNLAILGLAPYGEKTGRRHIVSTAIEHKAVLEPLERLRERGFEVTLVPPTSGGWVDPEEIRSALRPDTLLVSVMHANNETGILQPLDEICRVLVEHPAYLHVDAAQGFGKDLSALRNPRVELVSISGHKIYGPKGAGALAVRRRGFERIPLTPLMVGGGQERGLRPGTVAVPLVVGLGLAAELALRDHDKRKQRVLQLREAALGALLPLGCRVNGEPGRALPHVLNVSFPGLDSEAVMLTWKGLAAVSNGSACTSQSYTLSHVLLAMGLSEIDVRGAVRISWSHLTGDVDWYGMAAGVRRLM</sequence>
<evidence type="ECO:0000256" key="7">
    <source>
        <dbReference type="ARBA" id="ARBA00023014"/>
    </source>
</evidence>
<dbReference type="EC" id="2.8.1.7" evidence="10"/>
<dbReference type="PIRSF" id="PIRSF005572">
    <property type="entry name" value="NifS"/>
    <property type="match status" value="1"/>
</dbReference>
<dbReference type="Gene3D" id="3.40.640.10">
    <property type="entry name" value="Type I PLP-dependent aspartate aminotransferase-like (Major domain)"/>
    <property type="match status" value="1"/>
</dbReference>
<accession>A0ABY9WJ05</accession>
<dbReference type="InterPro" id="IPR015424">
    <property type="entry name" value="PyrdxlP-dep_Trfase"/>
</dbReference>
<keyword evidence="7" id="KW-0411">Iron-sulfur</keyword>
<dbReference type="Pfam" id="PF00266">
    <property type="entry name" value="Aminotran_5"/>
    <property type="match status" value="1"/>
</dbReference>
<comment type="catalytic activity">
    <reaction evidence="8">
        <text>(sulfur carrier)-H + L-cysteine = (sulfur carrier)-SH + L-alanine</text>
        <dbReference type="Rhea" id="RHEA:43892"/>
        <dbReference type="Rhea" id="RHEA-COMP:14737"/>
        <dbReference type="Rhea" id="RHEA-COMP:14739"/>
        <dbReference type="ChEBI" id="CHEBI:29917"/>
        <dbReference type="ChEBI" id="CHEBI:35235"/>
        <dbReference type="ChEBI" id="CHEBI:57972"/>
        <dbReference type="ChEBI" id="CHEBI:64428"/>
        <dbReference type="EC" id="2.8.1.7"/>
    </reaction>
</comment>
<keyword evidence="4" id="KW-0479">Metal-binding</keyword>
<evidence type="ECO:0000313" key="10">
    <source>
        <dbReference type="EMBL" id="WNG43786.1"/>
    </source>
</evidence>
<organism evidence="10 11">
    <name type="scientific">Archangium minus</name>
    <dbReference type="NCBI Taxonomy" id="83450"/>
    <lineage>
        <taxon>Bacteria</taxon>
        <taxon>Pseudomonadati</taxon>
        <taxon>Myxococcota</taxon>
        <taxon>Myxococcia</taxon>
        <taxon>Myxococcales</taxon>
        <taxon>Cystobacterineae</taxon>
        <taxon>Archangiaceae</taxon>
        <taxon>Archangium</taxon>
    </lineage>
</organism>